<accession>A0A381ZS41</accession>
<dbReference type="AlphaFoldDB" id="A0A381ZS41"/>
<organism evidence="1">
    <name type="scientific">marine metagenome</name>
    <dbReference type="NCBI Taxonomy" id="408172"/>
    <lineage>
        <taxon>unclassified sequences</taxon>
        <taxon>metagenomes</taxon>
        <taxon>ecological metagenomes</taxon>
    </lineage>
</organism>
<protein>
    <submittedName>
        <fullName evidence="1">Uncharacterized protein</fullName>
    </submittedName>
</protein>
<dbReference type="EMBL" id="UINC01022454">
    <property type="protein sequence ID" value="SVA92095.1"/>
    <property type="molecule type" value="Genomic_DNA"/>
</dbReference>
<sequence>MFLHAAEELAAAVRKTIIVVDSHYPNPDEEPLSA</sequence>
<evidence type="ECO:0000313" key="1">
    <source>
        <dbReference type="EMBL" id="SVA92095.1"/>
    </source>
</evidence>
<proteinExistence type="predicted"/>
<name>A0A381ZS41_9ZZZZ</name>
<gene>
    <name evidence="1" type="ORF">METZ01_LOCUS144949</name>
</gene>
<reference evidence="1" key="1">
    <citation type="submission" date="2018-05" db="EMBL/GenBank/DDBJ databases">
        <authorList>
            <person name="Lanie J.A."/>
            <person name="Ng W.-L."/>
            <person name="Kazmierczak K.M."/>
            <person name="Andrzejewski T.M."/>
            <person name="Davidsen T.M."/>
            <person name="Wayne K.J."/>
            <person name="Tettelin H."/>
            <person name="Glass J.I."/>
            <person name="Rusch D."/>
            <person name="Podicherti R."/>
            <person name="Tsui H.-C.T."/>
            <person name="Winkler M.E."/>
        </authorList>
    </citation>
    <scope>NUCLEOTIDE SEQUENCE</scope>
</reference>